<accession>Q1ING3</accession>
<gene>
    <name evidence="7" type="ordered locus">Acid345_2586</name>
</gene>
<feature type="transmembrane region" description="Helical" evidence="6">
    <location>
        <begin position="282"/>
        <end position="302"/>
    </location>
</feature>
<sequence length="411" mass="44620">MIGSRTARTLVTALYFILLARSLGSDGYGAFTAACAIIGIVSPFASLGTGNVLVQYVARNREEFPVRWGHCLLVTLISGVLLTAVVLVIVPLALTHGVPLPLIACIAIAELIFARLLDAAAMAFQAFERLAVTGWIILALSVSRLLAASLLLHTRHATAVHWSVLYLASTVVPAVIALCYVARELGAPRFGRWTTPRDLLTGLYFSVSQAAQTVYNDIDKAMLARLSGLAAAGIYAAAYRIIDAAFSPVLSVLAATYAGFFRHGQQGLQSSSAFARRIMPRTFLYSLFAASLLWVAAPYLPFIIGPQFNDSVWVLRWLSPLLVLRNLHYLAADSLTGAGYQSTRTLLQLLVAALNIGLNIALLPRYSWRGAVWTSLASDGVIALAMWIALWYLRAREVKRCNVLSPEWVEA</sequence>
<feature type="transmembrane region" description="Helical" evidence="6">
    <location>
        <begin position="370"/>
        <end position="393"/>
    </location>
</feature>
<feature type="transmembrane region" description="Helical" evidence="6">
    <location>
        <begin position="34"/>
        <end position="58"/>
    </location>
</feature>
<proteinExistence type="predicted"/>
<feature type="transmembrane region" description="Helical" evidence="6">
    <location>
        <begin position="222"/>
        <end position="238"/>
    </location>
</feature>
<feature type="transmembrane region" description="Helical" evidence="6">
    <location>
        <begin position="164"/>
        <end position="182"/>
    </location>
</feature>
<dbReference type="Proteomes" id="UP000002432">
    <property type="component" value="Chromosome"/>
</dbReference>
<evidence type="ECO:0000256" key="2">
    <source>
        <dbReference type="ARBA" id="ARBA00022475"/>
    </source>
</evidence>
<dbReference type="KEGG" id="aba:Acid345_2586"/>
<dbReference type="eggNOG" id="COG2244">
    <property type="taxonomic scope" value="Bacteria"/>
</dbReference>
<evidence type="ECO:0000313" key="7">
    <source>
        <dbReference type="EMBL" id="ABF41587.1"/>
    </source>
</evidence>
<dbReference type="HOGENOM" id="CLU_022017_6_4_0"/>
<dbReference type="PANTHER" id="PTHR30250:SF26">
    <property type="entry name" value="PSMA PROTEIN"/>
    <property type="match status" value="1"/>
</dbReference>
<keyword evidence="4 6" id="KW-1133">Transmembrane helix</keyword>
<dbReference type="PANTHER" id="PTHR30250">
    <property type="entry name" value="PST FAMILY PREDICTED COLANIC ACID TRANSPORTER"/>
    <property type="match status" value="1"/>
</dbReference>
<dbReference type="AlphaFoldDB" id="Q1ING3"/>
<keyword evidence="8" id="KW-1185">Reference proteome</keyword>
<feature type="transmembrane region" description="Helical" evidence="6">
    <location>
        <begin position="130"/>
        <end position="152"/>
    </location>
</feature>
<protein>
    <submittedName>
        <fullName evidence="7">Polysaccharide biosynthesis protein</fullName>
    </submittedName>
</protein>
<dbReference type="STRING" id="204669.Acid345_2586"/>
<dbReference type="InterPro" id="IPR002797">
    <property type="entry name" value="Polysacc_synth"/>
</dbReference>
<evidence type="ECO:0000256" key="4">
    <source>
        <dbReference type="ARBA" id="ARBA00022989"/>
    </source>
</evidence>
<evidence type="ECO:0000256" key="6">
    <source>
        <dbReference type="SAM" id="Phobius"/>
    </source>
</evidence>
<feature type="transmembrane region" description="Helical" evidence="6">
    <location>
        <begin position="244"/>
        <end position="261"/>
    </location>
</feature>
<keyword evidence="5 6" id="KW-0472">Membrane</keyword>
<name>Q1ING3_KORVE</name>
<dbReference type="Pfam" id="PF01943">
    <property type="entry name" value="Polysacc_synt"/>
    <property type="match status" value="1"/>
</dbReference>
<dbReference type="InterPro" id="IPR050833">
    <property type="entry name" value="Poly_Biosynth_Transport"/>
</dbReference>
<keyword evidence="3 6" id="KW-0812">Transmembrane</keyword>
<evidence type="ECO:0000313" key="8">
    <source>
        <dbReference type="Proteomes" id="UP000002432"/>
    </source>
</evidence>
<dbReference type="EMBL" id="CP000360">
    <property type="protein sequence ID" value="ABF41587.1"/>
    <property type="molecule type" value="Genomic_DNA"/>
</dbReference>
<evidence type="ECO:0000256" key="1">
    <source>
        <dbReference type="ARBA" id="ARBA00004651"/>
    </source>
</evidence>
<feature type="transmembrane region" description="Helical" evidence="6">
    <location>
        <begin position="70"/>
        <end position="94"/>
    </location>
</feature>
<evidence type="ECO:0000256" key="5">
    <source>
        <dbReference type="ARBA" id="ARBA00023136"/>
    </source>
</evidence>
<reference evidence="7 8" key="1">
    <citation type="journal article" date="2009" name="Appl. Environ. Microbiol.">
        <title>Three genomes from the phylum Acidobacteria provide insight into the lifestyles of these microorganisms in soils.</title>
        <authorList>
            <person name="Ward N.L."/>
            <person name="Challacombe J.F."/>
            <person name="Janssen P.H."/>
            <person name="Henrissat B."/>
            <person name="Coutinho P.M."/>
            <person name="Wu M."/>
            <person name="Xie G."/>
            <person name="Haft D.H."/>
            <person name="Sait M."/>
            <person name="Badger J."/>
            <person name="Barabote R.D."/>
            <person name="Bradley B."/>
            <person name="Brettin T.S."/>
            <person name="Brinkac L.M."/>
            <person name="Bruce D."/>
            <person name="Creasy T."/>
            <person name="Daugherty S.C."/>
            <person name="Davidsen T.M."/>
            <person name="DeBoy R.T."/>
            <person name="Detter J.C."/>
            <person name="Dodson R.J."/>
            <person name="Durkin A.S."/>
            <person name="Ganapathy A."/>
            <person name="Gwinn-Giglio M."/>
            <person name="Han C.S."/>
            <person name="Khouri H."/>
            <person name="Kiss H."/>
            <person name="Kothari S.P."/>
            <person name="Madupu R."/>
            <person name="Nelson K.E."/>
            <person name="Nelson W.C."/>
            <person name="Paulsen I."/>
            <person name="Penn K."/>
            <person name="Ren Q."/>
            <person name="Rosovitz M.J."/>
            <person name="Selengut J.D."/>
            <person name="Shrivastava S."/>
            <person name="Sullivan S.A."/>
            <person name="Tapia R."/>
            <person name="Thompson L.S."/>
            <person name="Watkins K.L."/>
            <person name="Yang Q."/>
            <person name="Yu C."/>
            <person name="Zafar N."/>
            <person name="Zhou L."/>
            <person name="Kuske C.R."/>
        </authorList>
    </citation>
    <scope>NUCLEOTIDE SEQUENCE [LARGE SCALE GENOMIC DNA]</scope>
    <source>
        <strain evidence="7 8">Ellin345</strain>
    </source>
</reference>
<dbReference type="GO" id="GO:0005886">
    <property type="term" value="C:plasma membrane"/>
    <property type="evidence" value="ECO:0007669"/>
    <property type="project" value="UniProtKB-SubCell"/>
</dbReference>
<comment type="subcellular location">
    <subcellularLocation>
        <location evidence="1">Cell membrane</location>
        <topology evidence="1">Multi-pass membrane protein</topology>
    </subcellularLocation>
</comment>
<dbReference type="EnsemblBacteria" id="ABF41587">
    <property type="protein sequence ID" value="ABF41587"/>
    <property type="gene ID" value="Acid345_2586"/>
</dbReference>
<feature type="transmembrane region" description="Helical" evidence="6">
    <location>
        <begin position="100"/>
        <end position="118"/>
    </location>
</feature>
<keyword evidence="2" id="KW-1003">Cell membrane</keyword>
<organism evidence="7 8">
    <name type="scientific">Koribacter versatilis (strain Ellin345)</name>
    <dbReference type="NCBI Taxonomy" id="204669"/>
    <lineage>
        <taxon>Bacteria</taxon>
        <taxon>Pseudomonadati</taxon>
        <taxon>Acidobacteriota</taxon>
        <taxon>Terriglobia</taxon>
        <taxon>Terriglobales</taxon>
        <taxon>Candidatus Korobacteraceae</taxon>
        <taxon>Candidatus Korobacter</taxon>
    </lineage>
</organism>
<evidence type="ECO:0000256" key="3">
    <source>
        <dbReference type="ARBA" id="ARBA00022692"/>
    </source>
</evidence>